<dbReference type="InterPro" id="IPR003615">
    <property type="entry name" value="HNH_nuc"/>
</dbReference>
<dbReference type="Gene3D" id="1.10.30.50">
    <property type="match status" value="1"/>
</dbReference>
<gene>
    <name evidence="3" type="ORF">PXH69_24315</name>
</gene>
<dbReference type="EMBL" id="JARDXE010000017">
    <property type="protein sequence ID" value="MDE8648095.1"/>
    <property type="molecule type" value="Genomic_DNA"/>
</dbReference>
<name>A0AAW6LVQ9_RHOSG</name>
<reference evidence="3" key="1">
    <citation type="submission" date="2023-02" db="EMBL/GenBank/DDBJ databases">
        <title>A novel hydrolase synthesized by Rhodococcus erythropolis HQ is responsible for the detoxification of Zearalenone.</title>
        <authorList>
            <person name="Hu J."/>
            <person name="Xu J."/>
        </authorList>
    </citation>
    <scope>NUCLEOTIDE SEQUENCE</scope>
    <source>
        <strain evidence="3">HQ</strain>
    </source>
</reference>
<evidence type="ECO:0000256" key="1">
    <source>
        <dbReference type="SAM" id="MobiDB-lite"/>
    </source>
</evidence>
<evidence type="ECO:0000259" key="2">
    <source>
        <dbReference type="SMART" id="SM00507"/>
    </source>
</evidence>
<evidence type="ECO:0000313" key="3">
    <source>
        <dbReference type="EMBL" id="MDE8648095.1"/>
    </source>
</evidence>
<dbReference type="SMART" id="SM00507">
    <property type="entry name" value="HNHc"/>
    <property type="match status" value="1"/>
</dbReference>
<dbReference type="GO" id="GO:0004519">
    <property type="term" value="F:endonuclease activity"/>
    <property type="evidence" value="ECO:0007669"/>
    <property type="project" value="UniProtKB-KW"/>
</dbReference>
<evidence type="ECO:0000313" key="4">
    <source>
        <dbReference type="Proteomes" id="UP001217325"/>
    </source>
</evidence>
<feature type="compositionally biased region" description="Basic and acidic residues" evidence="1">
    <location>
        <begin position="80"/>
        <end position="96"/>
    </location>
</feature>
<protein>
    <submittedName>
        <fullName evidence="3">HNH endonuclease signature motif containing protein</fullName>
    </submittedName>
</protein>
<feature type="region of interest" description="Disordered" evidence="1">
    <location>
        <begin position="1"/>
        <end position="20"/>
    </location>
</feature>
<keyword evidence="3" id="KW-0378">Hydrolase</keyword>
<sequence>MAFDKAGSSHSKDPEFVRNRPRVLARDMGQCQIAGDDCEVRATEVDHIKNFKSGGMHAMDNLQAVCNTCHKQKTQKEAARAWAKIRRDATHPDSRLQHPGLRK</sequence>
<dbReference type="InterPro" id="IPR002711">
    <property type="entry name" value="HNH"/>
</dbReference>
<dbReference type="AlphaFoldDB" id="A0AAW6LVQ9"/>
<proteinExistence type="predicted"/>
<dbReference type="GO" id="GO:0003676">
    <property type="term" value="F:nucleic acid binding"/>
    <property type="evidence" value="ECO:0007669"/>
    <property type="project" value="InterPro"/>
</dbReference>
<keyword evidence="3" id="KW-0255">Endonuclease</keyword>
<dbReference type="GO" id="GO:0008270">
    <property type="term" value="F:zinc ion binding"/>
    <property type="evidence" value="ECO:0007669"/>
    <property type="project" value="InterPro"/>
</dbReference>
<feature type="domain" description="HNH nuclease" evidence="2">
    <location>
        <begin position="18"/>
        <end position="71"/>
    </location>
</feature>
<dbReference type="Proteomes" id="UP001217325">
    <property type="component" value="Unassembled WGS sequence"/>
</dbReference>
<dbReference type="RefSeq" id="WP_275232332.1">
    <property type="nucleotide sequence ID" value="NZ_JARDXE010000017.1"/>
</dbReference>
<feature type="region of interest" description="Disordered" evidence="1">
    <location>
        <begin position="80"/>
        <end position="103"/>
    </location>
</feature>
<organism evidence="3 4">
    <name type="scientific">Rhodococcus qingshengii</name>
    <dbReference type="NCBI Taxonomy" id="334542"/>
    <lineage>
        <taxon>Bacteria</taxon>
        <taxon>Bacillati</taxon>
        <taxon>Actinomycetota</taxon>
        <taxon>Actinomycetes</taxon>
        <taxon>Mycobacteriales</taxon>
        <taxon>Nocardiaceae</taxon>
        <taxon>Rhodococcus</taxon>
        <taxon>Rhodococcus erythropolis group</taxon>
    </lineage>
</organism>
<comment type="caution">
    <text evidence="3">The sequence shown here is derived from an EMBL/GenBank/DDBJ whole genome shotgun (WGS) entry which is preliminary data.</text>
</comment>
<keyword evidence="3" id="KW-0540">Nuclease</keyword>
<dbReference type="Pfam" id="PF01844">
    <property type="entry name" value="HNH"/>
    <property type="match status" value="1"/>
</dbReference>
<accession>A0AAW6LVQ9</accession>
<dbReference type="CDD" id="cd00085">
    <property type="entry name" value="HNHc"/>
    <property type="match status" value="1"/>
</dbReference>